<dbReference type="AlphaFoldDB" id="A0A1R4GYE0"/>
<protein>
    <submittedName>
        <fullName evidence="1">Uncharacterized protein</fullName>
    </submittedName>
</protein>
<keyword evidence="2" id="KW-1185">Reference proteome</keyword>
<dbReference type="InterPro" id="IPR013783">
    <property type="entry name" value="Ig-like_fold"/>
</dbReference>
<organism evidence="1 2">
    <name type="scientific">Crenothrix polyspora</name>
    <dbReference type="NCBI Taxonomy" id="360316"/>
    <lineage>
        <taxon>Bacteria</taxon>
        <taxon>Pseudomonadati</taxon>
        <taxon>Pseudomonadota</taxon>
        <taxon>Gammaproteobacteria</taxon>
        <taxon>Methylococcales</taxon>
        <taxon>Crenotrichaceae</taxon>
        <taxon>Crenothrix</taxon>
    </lineage>
</organism>
<gene>
    <name evidence="1" type="ORF">CRENPOLYSF1_10010</name>
</gene>
<evidence type="ECO:0000313" key="2">
    <source>
        <dbReference type="Proteomes" id="UP000195667"/>
    </source>
</evidence>
<dbReference type="Proteomes" id="UP000195667">
    <property type="component" value="Unassembled WGS sequence"/>
</dbReference>
<dbReference type="RefSeq" id="WP_176370975.1">
    <property type="nucleotide sequence ID" value="NZ_FUKI01000001.1"/>
</dbReference>
<accession>A0A1R4GYE0</accession>
<evidence type="ECO:0000313" key="1">
    <source>
        <dbReference type="EMBL" id="SJM88975.1"/>
    </source>
</evidence>
<name>A0A1R4GYE0_9GAMM</name>
<proteinExistence type="predicted"/>
<sequence>MNMGYAGKLKVLKPISTITSSEEITIKVEIFNDSADEWASDGINPCNLSYHWSKKSGEMHIFDGLRTKLIKSIFPGQSLITEIKVAAPQKAGIYFIVLTLVKEGVAWFENKGFKTVKIRIKVNPPWVKNIKPKQLK</sequence>
<dbReference type="EMBL" id="FUKI01000001">
    <property type="protein sequence ID" value="SJM88975.1"/>
    <property type="molecule type" value="Genomic_DNA"/>
</dbReference>
<reference evidence="2" key="1">
    <citation type="submission" date="2017-02" db="EMBL/GenBank/DDBJ databases">
        <authorList>
            <person name="Daims H."/>
        </authorList>
    </citation>
    <scope>NUCLEOTIDE SEQUENCE [LARGE SCALE GENOMIC DNA]</scope>
</reference>
<dbReference type="Gene3D" id="2.60.40.10">
    <property type="entry name" value="Immunoglobulins"/>
    <property type="match status" value="1"/>
</dbReference>